<sequence length="448" mass="48952">MTRRPAKASAAGIAERRALLRELTEPSCLVCRSATRAARQWVTTFVSESHTQPETMQRVVAGIGFCAAHHRLLLAEPTASWLLPGVYGPVLAHAARLVGQPAGPALRCPICLDVAAATGRALSRIARWAGDTEVRAALRDAGAPCLPHLRALMNRVGPAAARHLMRTLRERTGPALALLGGTDPDAAARDRLRRTLARPVLAAQESAARHDVARLVRTDLAAGGCPVCRHVARSVWRCLDWLAGDAEARDGTYDLALCPRHLHDLAGTGGRNVAAILADQRDRTNARARTFLAESGPPPRRVWQRPADRRRLTRQLARFDSVRRCRVCEVAAVQQRRYRELLVALDADPDLARAWWRAHGLCARHARDWPADSTPARVAATRLAATGWELAEAVRRRQWDSRYEPVGAERDAWRRAAGLLDGEVDLGGPAMQGAASRIAYCVAGRAQR</sequence>
<dbReference type="Proteomes" id="UP000614996">
    <property type="component" value="Unassembled WGS sequence"/>
</dbReference>
<protein>
    <submittedName>
        <fullName evidence="1">Uncharacterized protein</fullName>
    </submittedName>
</protein>
<reference evidence="2" key="1">
    <citation type="journal article" date="2021" name="Int. J. Syst. Evol. Microbiol.">
        <title>Actinocatenispora comari sp. nov., an endophytic actinomycete isolated from aerial parts of Comarum salesowianum.</title>
        <authorList>
            <person name="Oyunbileg N."/>
            <person name="Iizaka Y."/>
            <person name="Hamada M."/>
            <person name="Davaapurev B.O."/>
            <person name="Fukumoto A."/>
            <person name="Tsetseg B."/>
            <person name="Kato F."/>
            <person name="Tamura T."/>
            <person name="Batkhuu J."/>
            <person name="Anzai Y."/>
        </authorList>
    </citation>
    <scope>NUCLEOTIDE SEQUENCE [LARGE SCALE GENOMIC DNA]</scope>
    <source>
        <strain evidence="2">NUM-2625</strain>
    </source>
</reference>
<comment type="caution">
    <text evidence="1">The sequence shown here is derived from an EMBL/GenBank/DDBJ whole genome shotgun (WGS) entry which is preliminary data.</text>
</comment>
<dbReference type="EMBL" id="BOPO01000006">
    <property type="protein sequence ID" value="GIL25444.1"/>
    <property type="molecule type" value="Genomic_DNA"/>
</dbReference>
<dbReference type="AlphaFoldDB" id="A0A8J4A850"/>
<evidence type="ECO:0000313" key="2">
    <source>
        <dbReference type="Proteomes" id="UP000614996"/>
    </source>
</evidence>
<accession>A0A8J4A850</accession>
<gene>
    <name evidence="1" type="ORF">NUM_06990</name>
</gene>
<name>A0A8J4A850_9ACTN</name>
<evidence type="ECO:0000313" key="1">
    <source>
        <dbReference type="EMBL" id="GIL25444.1"/>
    </source>
</evidence>
<keyword evidence="2" id="KW-1185">Reference proteome</keyword>
<proteinExistence type="predicted"/>
<organism evidence="1 2">
    <name type="scientific">Actinocatenispora comari</name>
    <dbReference type="NCBI Taxonomy" id="2807577"/>
    <lineage>
        <taxon>Bacteria</taxon>
        <taxon>Bacillati</taxon>
        <taxon>Actinomycetota</taxon>
        <taxon>Actinomycetes</taxon>
        <taxon>Micromonosporales</taxon>
        <taxon>Micromonosporaceae</taxon>
        <taxon>Actinocatenispora</taxon>
    </lineage>
</organism>
<dbReference type="RefSeq" id="WP_207123058.1">
    <property type="nucleotide sequence ID" value="NZ_BOPO01000006.1"/>
</dbReference>